<protein>
    <recommendedName>
        <fullName evidence="5">Peroxynitrite isomerase</fullName>
        <ecNumber evidence="5">5.99.-.-</ecNumber>
    </recommendedName>
    <alternativeName>
        <fullName evidence="5">Ferric nitrobindin</fullName>
        <shortName evidence="5">Nb(III)</shortName>
    </alternativeName>
</protein>
<sequence>MPPPDLHPNLSALASLLGTWQGRGSGEYPTIEPFEYLEEVTFSHVGKPFLIYAQKTKTVVDGLPLHAEAGYLRVPRDNQVELVLAHPSGITEIEVGRYVSDDTTLELELATTHVGLTPTAKEVTSLARRFRIDGDELVYSVQMGAVGQPLQHHLSATLQRTV</sequence>
<evidence type="ECO:0000259" key="6">
    <source>
        <dbReference type="Pfam" id="PF08768"/>
    </source>
</evidence>
<evidence type="ECO:0000313" key="8">
    <source>
        <dbReference type="Proteomes" id="UP001055336"/>
    </source>
</evidence>
<feature type="binding site" description="axial binding residue" evidence="5">
    <location>
        <position position="153"/>
    </location>
    <ligand>
        <name>heme b</name>
        <dbReference type="ChEBI" id="CHEBI:60344"/>
    </ligand>
    <ligandPart>
        <name>Fe</name>
        <dbReference type="ChEBI" id="CHEBI:18248"/>
    </ligandPart>
</feature>
<dbReference type="EMBL" id="CP092488">
    <property type="protein sequence ID" value="UMB67843.1"/>
    <property type="molecule type" value="Genomic_DNA"/>
</dbReference>
<evidence type="ECO:0000256" key="2">
    <source>
        <dbReference type="ARBA" id="ARBA00022723"/>
    </source>
</evidence>
<dbReference type="PANTHER" id="PTHR15854:SF4">
    <property type="entry name" value="PEROXYNITRITE ISOMERASE THAP4"/>
    <property type="match status" value="1"/>
</dbReference>
<feature type="binding site" evidence="5">
    <location>
        <position position="121"/>
    </location>
    <ligand>
        <name>heme b</name>
        <dbReference type="ChEBI" id="CHEBI:60344"/>
    </ligand>
</feature>
<dbReference type="InterPro" id="IPR012674">
    <property type="entry name" value="Calycin"/>
</dbReference>
<keyword evidence="3 5" id="KW-0408">Iron</keyword>
<dbReference type="InterPro" id="IPR014878">
    <property type="entry name" value="THAP4-like_heme-bd"/>
</dbReference>
<reference evidence="7" key="1">
    <citation type="submission" date="2022-08" db="EMBL/GenBank/DDBJ databases">
        <title>Whole genome sequencing of non-tuberculosis mycobacteria type-strains.</title>
        <authorList>
            <person name="Igarashi Y."/>
            <person name="Osugi A."/>
            <person name="Mitarai S."/>
        </authorList>
    </citation>
    <scope>NUCLEOTIDE SEQUENCE</scope>
    <source>
        <strain evidence="7">DSM 45127</strain>
    </source>
</reference>
<proteinExistence type="inferred from homology"/>
<evidence type="ECO:0000313" key="7">
    <source>
        <dbReference type="EMBL" id="UMB67843.1"/>
    </source>
</evidence>
<dbReference type="InterPro" id="IPR054873">
    <property type="entry name" value="PeroxynitIsom"/>
</dbReference>
<accession>A0ABY3VF03</accession>
<dbReference type="PANTHER" id="PTHR15854">
    <property type="entry name" value="THAP4 PROTEIN"/>
    <property type="match status" value="1"/>
</dbReference>
<evidence type="ECO:0000256" key="4">
    <source>
        <dbReference type="ARBA" id="ARBA00023235"/>
    </source>
</evidence>
<organism evidence="7 8">
    <name type="scientific">Mycobacterium paraterrae</name>
    <dbReference type="NCBI Taxonomy" id="577492"/>
    <lineage>
        <taxon>Bacteria</taxon>
        <taxon>Bacillati</taxon>
        <taxon>Actinomycetota</taxon>
        <taxon>Actinomycetes</taxon>
        <taxon>Mycobacteriales</taxon>
        <taxon>Mycobacteriaceae</taxon>
        <taxon>Mycobacterium</taxon>
    </lineage>
</organism>
<name>A0ABY3VF03_9MYCO</name>
<comment type="catalytic activity">
    <reaction evidence="5">
        <text>peroxynitrite = nitrate</text>
        <dbReference type="Rhea" id="RHEA:63116"/>
        <dbReference type="ChEBI" id="CHEBI:17632"/>
        <dbReference type="ChEBI" id="CHEBI:25941"/>
    </reaction>
</comment>
<dbReference type="SUPFAM" id="SSF50814">
    <property type="entry name" value="Lipocalins"/>
    <property type="match status" value="1"/>
</dbReference>
<feature type="short sequence motif" description="GXWXGXG" evidence="5">
    <location>
        <begin position="18"/>
        <end position="24"/>
    </location>
</feature>
<dbReference type="InterPro" id="IPR022939">
    <property type="entry name" value="Nb(III)_bact/plant"/>
</dbReference>
<dbReference type="RefSeq" id="WP_240258309.1">
    <property type="nucleotide sequence ID" value="NZ_CP092488.2"/>
</dbReference>
<dbReference type="InterPro" id="IPR045165">
    <property type="entry name" value="Nitrobindin"/>
</dbReference>
<dbReference type="EC" id="5.99.-.-" evidence="5"/>
<dbReference type="Proteomes" id="UP001055336">
    <property type="component" value="Chromosome"/>
</dbReference>
<keyword evidence="4 5" id="KW-0413">Isomerase</keyword>
<gene>
    <name evidence="7" type="ORF">MKK62_15260</name>
</gene>
<keyword evidence="2 5" id="KW-0479">Metal-binding</keyword>
<keyword evidence="1 5" id="KW-0349">Heme</keyword>
<evidence type="ECO:0000256" key="5">
    <source>
        <dbReference type="HAMAP-Rule" id="MF_01297"/>
    </source>
</evidence>
<dbReference type="Pfam" id="PF08768">
    <property type="entry name" value="THAP4_heme-bd"/>
    <property type="match status" value="1"/>
</dbReference>
<evidence type="ECO:0000256" key="3">
    <source>
        <dbReference type="ARBA" id="ARBA00023004"/>
    </source>
</evidence>
<feature type="binding site" evidence="5">
    <location>
        <position position="30"/>
    </location>
    <ligand>
        <name>heme b</name>
        <dbReference type="ChEBI" id="CHEBI:60344"/>
    </ligand>
</feature>
<comment type="domain">
    <text evidence="5">Forms a 10-stranded antiparallel beta-barrel structure able to accommodate a hydrophobic ligand in its interior. In fact, this fold hosts the heme group, which is located in a wide surface cleft.</text>
</comment>
<dbReference type="NCBIfam" id="NF045819">
    <property type="entry name" value="PeroxynitIsom"/>
    <property type="match status" value="1"/>
</dbReference>
<comment type="similarity">
    <text evidence="5">Belongs to the nitrobindin family.</text>
</comment>
<dbReference type="Gene3D" id="2.40.128.20">
    <property type="match status" value="1"/>
</dbReference>
<feature type="domain" description="THAP4-like heme-binding" evidence="6">
    <location>
        <begin position="9"/>
        <end position="160"/>
    </location>
</feature>
<comment type="cofactor">
    <cofactor evidence="5">
        <name>heme b</name>
        <dbReference type="ChEBI" id="CHEBI:60344"/>
    </cofactor>
    <text evidence="5">Binds 1 heme b group per subunit, that coordinates a highly solvent-exposed Fe(III) atom.</text>
</comment>
<dbReference type="HAMAP" id="MF_01297">
    <property type="entry name" value="nitrobindin"/>
    <property type="match status" value="1"/>
</dbReference>
<comment type="function">
    <text evidence="5">Heme-binding protein able to scavenge peroxynitrite and to protect free L-tyrosine against peroxynitrite-mediated nitration, by acting as a peroxynitrite isomerase that converts peroxynitrite to nitrate. Therefore, this protein likely plays a role in peroxynitrite sensing and in the detoxification of reactive nitrogen and oxygen species (RNS and ROS, respectively). Is able to bind nitric oxide (NO) in vitro, but may act as a sensor of peroxynitrite levels in vivo.</text>
</comment>
<evidence type="ECO:0000256" key="1">
    <source>
        <dbReference type="ARBA" id="ARBA00022617"/>
    </source>
</evidence>
<keyword evidence="8" id="KW-1185">Reference proteome</keyword>
<dbReference type="CDD" id="cd07828">
    <property type="entry name" value="lipocalin_heme-bd-THAP4-like"/>
    <property type="match status" value="1"/>
</dbReference>
<comment type="pathway">
    <text evidence="5">Nitrogen metabolism.</text>
</comment>